<dbReference type="AlphaFoldDB" id="A0A1X7BML6"/>
<gene>
    <name evidence="1" type="ORF">ROA7745_00686</name>
</gene>
<proteinExistence type="predicted"/>
<dbReference type="RefSeq" id="WP_176237610.1">
    <property type="nucleotide sequence ID" value="NZ_FWXB01000002.1"/>
</dbReference>
<sequence>MIPFLTEIAEFIVALLMLAATQPFLKKSVDVSCCVIPLHGVAKPSHITGRLAK</sequence>
<evidence type="ECO:0000313" key="2">
    <source>
        <dbReference type="Proteomes" id="UP000193224"/>
    </source>
</evidence>
<evidence type="ECO:0000313" key="1">
    <source>
        <dbReference type="EMBL" id="SMC10878.1"/>
    </source>
</evidence>
<dbReference type="EMBL" id="FWXB01000002">
    <property type="protein sequence ID" value="SMC10878.1"/>
    <property type="molecule type" value="Genomic_DNA"/>
</dbReference>
<name>A0A1X7BML6_9RHOB</name>
<reference evidence="1 2" key="1">
    <citation type="submission" date="2017-03" db="EMBL/GenBank/DDBJ databases">
        <authorList>
            <person name="Afonso C.L."/>
            <person name="Miller P.J."/>
            <person name="Scott M.A."/>
            <person name="Spackman E."/>
            <person name="Goraichik I."/>
            <person name="Dimitrov K.M."/>
            <person name="Suarez D.L."/>
            <person name="Swayne D.E."/>
        </authorList>
    </citation>
    <scope>NUCLEOTIDE SEQUENCE [LARGE SCALE GENOMIC DNA]</scope>
    <source>
        <strain evidence="1 2">CECT 7745</strain>
    </source>
</reference>
<dbReference type="Proteomes" id="UP000193224">
    <property type="component" value="Unassembled WGS sequence"/>
</dbReference>
<accession>A0A1X7BML6</accession>
<organism evidence="1 2">
    <name type="scientific">Roseovarius aestuarii</name>
    <dbReference type="NCBI Taxonomy" id="475083"/>
    <lineage>
        <taxon>Bacteria</taxon>
        <taxon>Pseudomonadati</taxon>
        <taxon>Pseudomonadota</taxon>
        <taxon>Alphaproteobacteria</taxon>
        <taxon>Rhodobacterales</taxon>
        <taxon>Roseobacteraceae</taxon>
        <taxon>Roseovarius</taxon>
    </lineage>
</organism>
<protein>
    <submittedName>
        <fullName evidence="1">Uncharacterized protein</fullName>
    </submittedName>
</protein>
<keyword evidence="2" id="KW-1185">Reference proteome</keyword>